<dbReference type="Gene3D" id="3.90.79.20">
    <property type="match status" value="1"/>
</dbReference>
<dbReference type="PROSITE" id="PS51462">
    <property type="entry name" value="NUDIX"/>
    <property type="match status" value="1"/>
</dbReference>
<dbReference type="Proteomes" id="UP000185628">
    <property type="component" value="Unassembled WGS sequence"/>
</dbReference>
<dbReference type="CDD" id="cd03429">
    <property type="entry name" value="NUDIX_NADH_pyrophosphatase_Nudt13"/>
    <property type="match status" value="1"/>
</dbReference>
<evidence type="ECO:0000259" key="10">
    <source>
        <dbReference type="PROSITE" id="PS51462"/>
    </source>
</evidence>
<dbReference type="InterPro" id="IPR050241">
    <property type="entry name" value="NAD-cap_RNA_hydrolase_NudC"/>
</dbReference>
<dbReference type="GO" id="GO:0006742">
    <property type="term" value="P:NADP+ catabolic process"/>
    <property type="evidence" value="ECO:0007669"/>
    <property type="project" value="TreeGrafter"/>
</dbReference>
<dbReference type="EMBL" id="MQVR01000051">
    <property type="protein sequence ID" value="OKL53596.1"/>
    <property type="molecule type" value="Genomic_DNA"/>
</dbReference>
<dbReference type="SUPFAM" id="SSF55811">
    <property type="entry name" value="Nudix"/>
    <property type="match status" value="1"/>
</dbReference>
<dbReference type="GO" id="GO:0046872">
    <property type="term" value="F:metal ion binding"/>
    <property type="evidence" value="ECO:0007669"/>
    <property type="project" value="UniProtKB-KW"/>
</dbReference>
<evidence type="ECO:0000256" key="2">
    <source>
        <dbReference type="ARBA" id="ARBA00001947"/>
    </source>
</evidence>
<dbReference type="InterPro" id="IPR020084">
    <property type="entry name" value="NUDIX_hydrolase_CS"/>
</dbReference>
<dbReference type="RefSeq" id="WP_073716960.1">
    <property type="nucleotide sequence ID" value="NZ_MQVR01000051.1"/>
</dbReference>
<comment type="catalytic activity">
    <reaction evidence="9">
        <text>a 5'-end NAD(+)-phospho-ribonucleoside in mRNA + H2O = a 5'-end phospho-adenosine-phospho-ribonucleoside in mRNA + beta-nicotinamide D-ribonucleotide + 2 H(+)</text>
        <dbReference type="Rhea" id="RHEA:60876"/>
        <dbReference type="Rhea" id="RHEA-COMP:15698"/>
        <dbReference type="Rhea" id="RHEA-COMP:15719"/>
        <dbReference type="ChEBI" id="CHEBI:14649"/>
        <dbReference type="ChEBI" id="CHEBI:15377"/>
        <dbReference type="ChEBI" id="CHEBI:15378"/>
        <dbReference type="ChEBI" id="CHEBI:144029"/>
        <dbReference type="ChEBI" id="CHEBI:144051"/>
    </reaction>
    <physiologicalReaction direction="left-to-right" evidence="9">
        <dbReference type="Rhea" id="RHEA:60877"/>
    </physiologicalReaction>
</comment>
<keyword evidence="5" id="KW-0479">Metal-binding</keyword>
<keyword evidence="12" id="KW-1185">Reference proteome</keyword>
<gene>
    <name evidence="11" type="ORF">BSZ39_08725</name>
</gene>
<keyword evidence="8" id="KW-0520">NAD</keyword>
<dbReference type="InterPro" id="IPR049734">
    <property type="entry name" value="NudC-like_C"/>
</dbReference>
<keyword evidence="6" id="KW-0378">Hydrolase</keyword>
<reference evidence="12" key="1">
    <citation type="submission" date="2016-12" db="EMBL/GenBank/DDBJ databases">
        <authorList>
            <person name="Meng X."/>
        </authorList>
    </citation>
    <scope>NUCLEOTIDE SEQUENCE [LARGE SCALE GENOMIC DNA]</scope>
    <source>
        <strain evidence="12">DSM 19116</strain>
    </source>
</reference>
<keyword evidence="7" id="KW-0460">Magnesium</keyword>
<evidence type="ECO:0000256" key="9">
    <source>
        <dbReference type="ARBA" id="ARBA00023679"/>
    </source>
</evidence>
<feature type="domain" description="Nudix hydrolase" evidence="10">
    <location>
        <begin position="146"/>
        <end position="271"/>
    </location>
</feature>
<dbReference type="InterPro" id="IPR015797">
    <property type="entry name" value="NUDIX_hydrolase-like_dom_sf"/>
</dbReference>
<comment type="similarity">
    <text evidence="3">Belongs to the Nudix hydrolase family. NudC subfamily.</text>
</comment>
<dbReference type="GO" id="GO:0005829">
    <property type="term" value="C:cytosol"/>
    <property type="evidence" value="ECO:0007669"/>
    <property type="project" value="TreeGrafter"/>
</dbReference>
<proteinExistence type="inferred from homology"/>
<evidence type="ECO:0000313" key="11">
    <source>
        <dbReference type="EMBL" id="OKL53596.1"/>
    </source>
</evidence>
<evidence type="ECO:0000256" key="5">
    <source>
        <dbReference type="ARBA" id="ARBA00022723"/>
    </source>
</evidence>
<comment type="cofactor">
    <cofactor evidence="1">
        <name>Mg(2+)</name>
        <dbReference type="ChEBI" id="CHEBI:18420"/>
    </cofactor>
</comment>
<dbReference type="EC" id="3.6.1.22" evidence="4"/>
<dbReference type="GO" id="GO:0035529">
    <property type="term" value="F:NADH pyrophosphatase activity"/>
    <property type="evidence" value="ECO:0007669"/>
    <property type="project" value="TreeGrafter"/>
</dbReference>
<sequence>MSALALPLVRALIDLDTPARLSEDLLARCAADPASRAIAVNRRGELALAAPTSIIAPLAGRTPLAYLGRHADAPLVLLDATEGNDVRNLREIGLDLPGDQAALAAVAVALRQWQADAHCVACGHESELIHSGWVFRCPACGAERYPRTDPCIIVAVTDDADRLLLARAAHFAYPRASVLAGYVEPGESLEAAVVREVFEEAGVHVHDVTYRGSQPWPFPHSLMCAFTARTSGMPTPVIDGEEIVEAAFYTRDEVRTRIAEGTLQLPSGISVASALVTDWLEESA</sequence>
<accession>A0A1Q5Q1G6</accession>
<comment type="caution">
    <text evidence="11">The sequence shown here is derived from an EMBL/GenBank/DDBJ whole genome shotgun (WGS) entry which is preliminary data.</text>
</comment>
<evidence type="ECO:0000256" key="4">
    <source>
        <dbReference type="ARBA" id="ARBA00012381"/>
    </source>
</evidence>
<evidence type="ECO:0000256" key="8">
    <source>
        <dbReference type="ARBA" id="ARBA00023027"/>
    </source>
</evidence>
<evidence type="ECO:0000256" key="7">
    <source>
        <dbReference type="ARBA" id="ARBA00022842"/>
    </source>
</evidence>
<dbReference type="AlphaFoldDB" id="A0A1Q5Q1G6"/>
<dbReference type="PANTHER" id="PTHR42904:SF6">
    <property type="entry name" value="NAD-CAPPED RNA HYDROLASE NUDT12"/>
    <property type="match status" value="1"/>
</dbReference>
<dbReference type="PROSITE" id="PS00893">
    <property type="entry name" value="NUDIX_BOX"/>
    <property type="match status" value="1"/>
</dbReference>
<evidence type="ECO:0000256" key="3">
    <source>
        <dbReference type="ARBA" id="ARBA00009595"/>
    </source>
</evidence>
<protein>
    <recommendedName>
        <fullName evidence="4">NAD(+) diphosphatase</fullName>
        <ecNumber evidence="4">3.6.1.22</ecNumber>
    </recommendedName>
</protein>
<dbReference type="NCBIfam" id="NF001299">
    <property type="entry name" value="PRK00241.1"/>
    <property type="match status" value="1"/>
</dbReference>
<evidence type="ECO:0000256" key="6">
    <source>
        <dbReference type="ARBA" id="ARBA00022801"/>
    </source>
</evidence>
<organism evidence="11 12">
    <name type="scientific">Bowdeniella nasicola</name>
    <dbReference type="NCBI Taxonomy" id="208480"/>
    <lineage>
        <taxon>Bacteria</taxon>
        <taxon>Bacillati</taxon>
        <taxon>Actinomycetota</taxon>
        <taxon>Actinomycetes</taxon>
        <taxon>Actinomycetales</taxon>
        <taxon>Actinomycetaceae</taxon>
        <taxon>Bowdeniella</taxon>
    </lineage>
</organism>
<dbReference type="GO" id="GO:0019677">
    <property type="term" value="P:NAD+ catabolic process"/>
    <property type="evidence" value="ECO:0007669"/>
    <property type="project" value="TreeGrafter"/>
</dbReference>
<name>A0A1Q5Q1G6_9ACTO</name>
<evidence type="ECO:0000256" key="1">
    <source>
        <dbReference type="ARBA" id="ARBA00001946"/>
    </source>
</evidence>
<dbReference type="PANTHER" id="PTHR42904">
    <property type="entry name" value="NUDIX HYDROLASE, NUDC SUBFAMILY"/>
    <property type="match status" value="1"/>
</dbReference>
<evidence type="ECO:0000313" key="12">
    <source>
        <dbReference type="Proteomes" id="UP000185628"/>
    </source>
</evidence>
<comment type="cofactor">
    <cofactor evidence="2">
        <name>Zn(2+)</name>
        <dbReference type="ChEBI" id="CHEBI:29105"/>
    </cofactor>
</comment>
<dbReference type="STRING" id="208480.SAMN02910418_00229"/>
<dbReference type="Pfam" id="PF00293">
    <property type="entry name" value="NUDIX"/>
    <property type="match status" value="1"/>
</dbReference>
<dbReference type="Gene3D" id="3.90.79.10">
    <property type="entry name" value="Nucleoside Triphosphate Pyrophosphohydrolase"/>
    <property type="match status" value="1"/>
</dbReference>
<dbReference type="InterPro" id="IPR000086">
    <property type="entry name" value="NUDIX_hydrolase_dom"/>
</dbReference>